<dbReference type="EMBL" id="CAJOBR010000634">
    <property type="protein sequence ID" value="CAF4531209.1"/>
    <property type="molecule type" value="Genomic_DNA"/>
</dbReference>
<dbReference type="AlphaFoldDB" id="A0A818RD63"/>
<dbReference type="Proteomes" id="UP000663865">
    <property type="component" value="Unassembled WGS sequence"/>
</dbReference>
<evidence type="ECO:0000256" key="4">
    <source>
        <dbReference type="ARBA" id="ARBA00038223"/>
    </source>
</evidence>
<feature type="domain" description="CHCH" evidence="5">
    <location>
        <begin position="120"/>
        <end position="153"/>
    </location>
</feature>
<evidence type="ECO:0000256" key="1">
    <source>
        <dbReference type="ARBA" id="ARBA00004496"/>
    </source>
</evidence>
<protein>
    <recommendedName>
        <fullName evidence="5">CHCH domain-containing protein</fullName>
    </recommendedName>
</protein>
<dbReference type="GO" id="GO:0005758">
    <property type="term" value="C:mitochondrial intermembrane space"/>
    <property type="evidence" value="ECO:0007669"/>
    <property type="project" value="TreeGrafter"/>
</dbReference>
<dbReference type="EMBL" id="CAJNYT010004269">
    <property type="protein sequence ID" value="CAF3649455.1"/>
    <property type="molecule type" value="Genomic_DNA"/>
</dbReference>
<comment type="caution">
    <text evidence="7">The sequence shown here is derived from an EMBL/GenBank/DDBJ whole genome shotgun (WGS) entry which is preliminary data.</text>
</comment>
<evidence type="ECO:0000313" key="6">
    <source>
        <dbReference type="EMBL" id="CAF3368283.1"/>
    </source>
</evidence>
<accession>A0A818RD63</accession>
<sequence>MKIQYGAAMDIDHAAGIFLVGLVTVGLGHYNSYLHDVFGQAETSMLLSRGLNVTRTAEAFICDLPYDDCRCLVVSNTSEKSVTCITYDQLVMTSYTLGQKHIAPTKPERGVFPLDHEGECKEKMLKYMLCLTRNDSKPSKCQTESKEYFQCRMDRNLMKKHEWEDLGYFDGREKQTSDSN</sequence>
<dbReference type="InterPro" id="IPR051383">
    <property type="entry name" value="COX19"/>
</dbReference>
<keyword evidence="2" id="KW-0963">Cytoplasm</keyword>
<dbReference type="PANTHER" id="PTHR21107">
    <property type="entry name" value="CYTOCHROME C OXIDASE ASSEMBLY PROTEIN COX19"/>
    <property type="match status" value="1"/>
</dbReference>
<dbReference type="EMBL" id="CAJOBS010000211">
    <property type="protein sequence ID" value="CAF4524708.1"/>
    <property type="molecule type" value="Genomic_DNA"/>
</dbReference>
<keyword evidence="3" id="KW-1015">Disulfide bond</keyword>
<comment type="similarity">
    <text evidence="4">Belongs to the COX19 family.</text>
</comment>
<proteinExistence type="inferred from homology"/>
<comment type="subcellular location">
    <subcellularLocation>
        <location evidence="1">Cytoplasm</location>
    </subcellularLocation>
</comment>
<dbReference type="Proteomes" id="UP000663848">
    <property type="component" value="Unassembled WGS sequence"/>
</dbReference>
<dbReference type="GO" id="GO:0033617">
    <property type="term" value="P:mitochondrial respiratory chain complex IV assembly"/>
    <property type="evidence" value="ECO:0007669"/>
    <property type="project" value="TreeGrafter"/>
</dbReference>
<evidence type="ECO:0000313" key="9">
    <source>
        <dbReference type="EMBL" id="CAF4531209.1"/>
    </source>
</evidence>
<evidence type="ECO:0000256" key="3">
    <source>
        <dbReference type="ARBA" id="ARBA00023157"/>
    </source>
</evidence>
<organism evidence="7 10">
    <name type="scientific">Rotaria socialis</name>
    <dbReference type="NCBI Taxonomy" id="392032"/>
    <lineage>
        <taxon>Eukaryota</taxon>
        <taxon>Metazoa</taxon>
        <taxon>Spiralia</taxon>
        <taxon>Gnathifera</taxon>
        <taxon>Rotifera</taxon>
        <taxon>Eurotatoria</taxon>
        <taxon>Bdelloidea</taxon>
        <taxon>Philodinida</taxon>
        <taxon>Philodinidae</taxon>
        <taxon>Rotaria</taxon>
    </lineage>
</organism>
<evidence type="ECO:0000256" key="2">
    <source>
        <dbReference type="ARBA" id="ARBA00022490"/>
    </source>
</evidence>
<dbReference type="Proteomes" id="UP000663838">
    <property type="component" value="Unassembled WGS sequence"/>
</dbReference>
<evidence type="ECO:0000313" key="7">
    <source>
        <dbReference type="EMBL" id="CAF3649455.1"/>
    </source>
</evidence>
<dbReference type="EMBL" id="CAJNYV010000564">
    <property type="protein sequence ID" value="CAF3368283.1"/>
    <property type="molecule type" value="Genomic_DNA"/>
</dbReference>
<dbReference type="InterPro" id="IPR010625">
    <property type="entry name" value="CHCH"/>
</dbReference>
<gene>
    <name evidence="7" type="ORF">GRG538_LOCUS25121</name>
    <name evidence="6" type="ORF">KIK155_LOCUS5150</name>
    <name evidence="9" type="ORF">QYT958_LOCUS6900</name>
    <name evidence="8" type="ORF">TOA249_LOCUS5277</name>
</gene>
<reference evidence="7" key="1">
    <citation type="submission" date="2021-02" db="EMBL/GenBank/DDBJ databases">
        <authorList>
            <person name="Nowell W R."/>
        </authorList>
    </citation>
    <scope>NUCLEOTIDE SEQUENCE</scope>
</reference>
<dbReference type="PROSITE" id="PS51808">
    <property type="entry name" value="CHCH"/>
    <property type="match status" value="1"/>
</dbReference>
<dbReference type="Proteomes" id="UP000663872">
    <property type="component" value="Unassembled WGS sequence"/>
</dbReference>
<evidence type="ECO:0000313" key="10">
    <source>
        <dbReference type="Proteomes" id="UP000663872"/>
    </source>
</evidence>
<evidence type="ECO:0000313" key="8">
    <source>
        <dbReference type="EMBL" id="CAF4524708.1"/>
    </source>
</evidence>
<dbReference type="Pfam" id="PF06747">
    <property type="entry name" value="CHCH"/>
    <property type="match status" value="1"/>
</dbReference>
<dbReference type="PANTHER" id="PTHR21107:SF2">
    <property type="entry name" value="CYTOCHROME C OXIDASE ASSEMBLY PROTEIN COX19"/>
    <property type="match status" value="1"/>
</dbReference>
<name>A0A818RD63_9BILA</name>
<evidence type="ECO:0000259" key="5">
    <source>
        <dbReference type="Pfam" id="PF06747"/>
    </source>
</evidence>